<dbReference type="SMART" id="SM00382">
    <property type="entry name" value="AAA"/>
    <property type="match status" value="3"/>
</dbReference>
<dbReference type="Pfam" id="PF00004">
    <property type="entry name" value="AAA"/>
    <property type="match status" value="3"/>
</dbReference>
<feature type="region of interest" description="Disordered" evidence="4">
    <location>
        <begin position="799"/>
        <end position="891"/>
    </location>
</feature>
<dbReference type="SUPFAM" id="SSF52540">
    <property type="entry name" value="P-loop containing nucleoside triphosphate hydrolases"/>
    <property type="match status" value="3"/>
</dbReference>
<dbReference type="STRING" id="1287680.R1EID0"/>
<feature type="domain" description="AAA+ ATPase" evidence="5">
    <location>
        <begin position="31"/>
        <end position="167"/>
    </location>
</feature>
<organism evidence="6 7">
    <name type="scientific">Botryosphaeria parva (strain UCR-NP2)</name>
    <name type="common">Grapevine canker fungus</name>
    <name type="synonym">Neofusicoccum parvum</name>
    <dbReference type="NCBI Taxonomy" id="1287680"/>
    <lineage>
        <taxon>Eukaryota</taxon>
        <taxon>Fungi</taxon>
        <taxon>Dikarya</taxon>
        <taxon>Ascomycota</taxon>
        <taxon>Pezizomycotina</taxon>
        <taxon>Dothideomycetes</taxon>
        <taxon>Dothideomycetes incertae sedis</taxon>
        <taxon>Botryosphaeriales</taxon>
        <taxon>Botryosphaeriaceae</taxon>
        <taxon>Neofusicoccum</taxon>
    </lineage>
</organism>
<dbReference type="eggNOG" id="KOG0730">
    <property type="taxonomic scope" value="Eukaryota"/>
</dbReference>
<dbReference type="GO" id="GO:0016887">
    <property type="term" value="F:ATP hydrolysis activity"/>
    <property type="evidence" value="ECO:0007669"/>
    <property type="project" value="InterPro"/>
</dbReference>
<dbReference type="Gene3D" id="3.40.50.300">
    <property type="entry name" value="P-loop containing nucleotide triphosphate hydrolases"/>
    <property type="match status" value="3"/>
</dbReference>
<dbReference type="OMA" id="YGDIPYE"/>
<name>R1EID0_BOTPV</name>
<reference evidence="7" key="1">
    <citation type="journal article" date="2013" name="Genome Announc.">
        <title>Draft genome sequence of Neofusicoccum parvum isolate UCR-NP2, a fungal vascular pathogen associated with grapevine cankers.</title>
        <authorList>
            <person name="Blanco-Ulate B."/>
            <person name="Rolshausen P."/>
            <person name="Cantu D."/>
        </authorList>
    </citation>
    <scope>NUCLEOTIDE SEQUENCE [LARGE SCALE GENOMIC DNA]</scope>
    <source>
        <strain evidence="7">UCR-NP2</strain>
    </source>
</reference>
<accession>R1EID0</accession>
<evidence type="ECO:0000313" key="6">
    <source>
        <dbReference type="EMBL" id="EOD47292.1"/>
    </source>
</evidence>
<dbReference type="Pfam" id="PF17866">
    <property type="entry name" value="AAA_lid_6"/>
    <property type="match status" value="2"/>
</dbReference>
<dbReference type="InterPro" id="IPR000641">
    <property type="entry name" value="CbxX/CfxQ"/>
</dbReference>
<feature type="compositionally biased region" description="Basic and acidic residues" evidence="4">
    <location>
        <begin position="843"/>
        <end position="864"/>
    </location>
</feature>
<feature type="region of interest" description="Disordered" evidence="4">
    <location>
        <begin position="919"/>
        <end position="1016"/>
    </location>
</feature>
<dbReference type="OrthoDB" id="2423195at2759"/>
<evidence type="ECO:0000259" key="5">
    <source>
        <dbReference type="SMART" id="SM00382"/>
    </source>
</evidence>
<evidence type="ECO:0000256" key="3">
    <source>
        <dbReference type="ARBA" id="ARBA00022840"/>
    </source>
</evidence>
<comment type="similarity">
    <text evidence="1">Belongs to the CbxX/CfxQ family.</text>
</comment>
<feature type="compositionally biased region" description="Basic and acidic residues" evidence="4">
    <location>
        <begin position="956"/>
        <end position="1014"/>
    </location>
</feature>
<dbReference type="InterPro" id="IPR003593">
    <property type="entry name" value="AAA+_ATPase"/>
</dbReference>
<feature type="compositionally biased region" description="Basic and acidic residues" evidence="4">
    <location>
        <begin position="919"/>
        <end position="941"/>
    </location>
</feature>
<keyword evidence="2" id="KW-0547">Nucleotide-binding</keyword>
<gene>
    <name evidence="6" type="ORF">UCRNP2_5961</name>
</gene>
<dbReference type="AlphaFoldDB" id="R1EID0"/>
<evidence type="ECO:0000313" key="7">
    <source>
        <dbReference type="Proteomes" id="UP000013521"/>
    </source>
</evidence>
<evidence type="ECO:0000256" key="4">
    <source>
        <dbReference type="SAM" id="MobiDB-lite"/>
    </source>
</evidence>
<dbReference type="InterPro" id="IPR041627">
    <property type="entry name" value="AAA_lid_6"/>
</dbReference>
<dbReference type="CDD" id="cd00009">
    <property type="entry name" value="AAA"/>
    <property type="match status" value="2"/>
</dbReference>
<feature type="compositionally biased region" description="Polar residues" evidence="4">
    <location>
        <begin position="807"/>
        <end position="831"/>
    </location>
</feature>
<dbReference type="GO" id="GO:0005524">
    <property type="term" value="F:ATP binding"/>
    <property type="evidence" value="ECO:0007669"/>
    <property type="project" value="UniProtKB-KW"/>
</dbReference>
<dbReference type="PRINTS" id="PR00819">
    <property type="entry name" value="CBXCFQXSUPER"/>
</dbReference>
<dbReference type="FunFam" id="1.10.8.60:FF:000160">
    <property type="entry name" value="WGS project CABT00000000 data, contig 2.55"/>
    <property type="match status" value="1"/>
</dbReference>
<dbReference type="HOGENOM" id="CLU_006450_0_1_1"/>
<dbReference type="InterPro" id="IPR003959">
    <property type="entry name" value="ATPase_AAA_core"/>
</dbReference>
<proteinExistence type="inferred from homology"/>
<dbReference type="PANTHER" id="PTHR43392">
    <property type="entry name" value="AAA-TYPE ATPASE FAMILY PROTEIN / ANKYRIN REPEAT FAMILY PROTEIN"/>
    <property type="match status" value="1"/>
</dbReference>
<dbReference type="FunFam" id="3.40.50.300:FF:000216">
    <property type="entry name" value="Type VII secretion ATPase EccA"/>
    <property type="match status" value="3"/>
</dbReference>
<dbReference type="Proteomes" id="UP000013521">
    <property type="component" value="Unassembled WGS sequence"/>
</dbReference>
<dbReference type="Gene3D" id="1.10.8.60">
    <property type="match status" value="1"/>
</dbReference>
<evidence type="ECO:0000256" key="1">
    <source>
        <dbReference type="ARBA" id="ARBA00010378"/>
    </source>
</evidence>
<keyword evidence="3" id="KW-0067">ATP-binding</keyword>
<dbReference type="InterPro" id="IPR050773">
    <property type="entry name" value="CbxX/CfxQ_RuBisCO_ESX"/>
</dbReference>
<dbReference type="InterPro" id="IPR027417">
    <property type="entry name" value="P-loop_NTPase"/>
</dbReference>
<feature type="domain" description="AAA+ ATPase" evidence="5">
    <location>
        <begin position="309"/>
        <end position="500"/>
    </location>
</feature>
<dbReference type="KEGG" id="npa:UCRNP2_5961"/>
<feature type="domain" description="AAA+ ATPase" evidence="5">
    <location>
        <begin position="569"/>
        <end position="706"/>
    </location>
</feature>
<evidence type="ECO:0000256" key="2">
    <source>
        <dbReference type="ARBA" id="ARBA00022741"/>
    </source>
</evidence>
<protein>
    <submittedName>
        <fullName evidence="6">Putative aaa family protein</fullName>
    </submittedName>
</protein>
<dbReference type="EMBL" id="KB916344">
    <property type="protein sequence ID" value="EOD47292.1"/>
    <property type="molecule type" value="Genomic_DNA"/>
</dbReference>
<dbReference type="PANTHER" id="PTHR43392:SF2">
    <property type="entry name" value="AAA-TYPE ATPASE FAMILY PROTEIN _ ANKYRIN REPEAT FAMILY PROTEIN"/>
    <property type="match status" value="1"/>
</dbReference>
<sequence length="1056" mass="117987">MIGLENVKEEFLDIKAKIEVAIRQNIDMKNERLGAALLGNPGTGKTTVARLYAKFLSSVGALPGGHFVETSGSRLANDGVTGCQKLIDQVLNSGGGALFIDEAYQLASGNSPWGKQVLDFLLAEVENLTGKVVFILAGYNKQMEAFFAHNPGIPSRFLREIQFRDYENEELLEILSYGLNKRYHGQIKTELGFRGLYCRIVARRIGRGRDREGFGNARAVENTIARITDRQAKRLRRERRGGKRPDDLLLTQEDLLGPEPKDALKDNPSWVKLQELIGLSSVKDSVKALFDTIQYNYTRELDEEPLIDFSLNKVFLGNPGTGKTTVAKLYGQILADMGFLSSGEVAIRTPADFIADIIGGSEAKTKGILAATLGKVLVIDEAYSLYDHSGRGSNTNTFKTSVIDTIVAEVQSVPGDDRCVLLLGYKEKMEEMFQNVNPGLTRRFPLDSAFTFEDFTDTELESIFDLKLKQIGFKTTKEAKKVALEMISRSRNRLHFGNAGEIDILFNAAKLRHQQRISKGKQKISAIFEAPDFDPDFDRGCEEIVTQLHGYQNMVANMKELGEDPYEQLPFTFLFRGPPGTGKTSTARKMGKVYYDMGFLASAEVVECSATDLVGEYIGHTGPKTQKLLEKALGKILFIDEAYRLADSRFSNEAMDEIVDCVTKPKFANKMIIILAGYDADINRLMSTNPGLTSRFPESMNFRALTSQECSDLLGQLLTSKKNLDAAVLNPPSPAFRARLVGLLDALAALPSWANARDIKTLVKSIFGRIMRAGKPSRRPRTVSEACVVEELEKMLQERARRASAAGQRTTRPASSYATPQASSNAPSQPLVNAGGSGGAQSVKEKDKVNDKDKNKPAEEETKGPDAGPRQENGADEGDEQRDAGVSDEVWEQLQRDKLAVDAAEREYERLAAREKELKKEIKTTEDDDKNRPEDAPKDEVEGMDGQPQEDTNSDEQCKEEHERNRMQKILEQRRRDEEEARRREELERKRKELADIERRRKKMEEEKRKEAKKQACLKRMGVCPVGYRWIKQSSGYRCAGGSHWVSDADISRWMG</sequence>